<comment type="caution">
    <text evidence="1">The sequence shown here is derived from an EMBL/GenBank/DDBJ whole genome shotgun (WGS) entry which is preliminary data.</text>
</comment>
<name>A0A4Y7TDD6_COPMI</name>
<gene>
    <name evidence="1" type="ORF">FA13DRAFT_1731934</name>
</gene>
<keyword evidence="2" id="KW-1185">Reference proteome</keyword>
<organism evidence="1 2">
    <name type="scientific">Coprinellus micaceus</name>
    <name type="common">Glistening ink-cap mushroom</name>
    <name type="synonym">Coprinus micaceus</name>
    <dbReference type="NCBI Taxonomy" id="71717"/>
    <lineage>
        <taxon>Eukaryota</taxon>
        <taxon>Fungi</taxon>
        <taxon>Dikarya</taxon>
        <taxon>Basidiomycota</taxon>
        <taxon>Agaricomycotina</taxon>
        <taxon>Agaricomycetes</taxon>
        <taxon>Agaricomycetidae</taxon>
        <taxon>Agaricales</taxon>
        <taxon>Agaricineae</taxon>
        <taxon>Psathyrellaceae</taxon>
        <taxon>Coprinellus</taxon>
    </lineage>
</organism>
<evidence type="ECO:0000313" key="1">
    <source>
        <dbReference type="EMBL" id="TEB32177.1"/>
    </source>
</evidence>
<reference evidence="1 2" key="1">
    <citation type="journal article" date="2019" name="Nat. Ecol. Evol.">
        <title>Megaphylogeny resolves global patterns of mushroom evolution.</title>
        <authorList>
            <person name="Varga T."/>
            <person name="Krizsan K."/>
            <person name="Foldi C."/>
            <person name="Dima B."/>
            <person name="Sanchez-Garcia M."/>
            <person name="Sanchez-Ramirez S."/>
            <person name="Szollosi G.J."/>
            <person name="Szarkandi J.G."/>
            <person name="Papp V."/>
            <person name="Albert L."/>
            <person name="Andreopoulos W."/>
            <person name="Angelini C."/>
            <person name="Antonin V."/>
            <person name="Barry K.W."/>
            <person name="Bougher N.L."/>
            <person name="Buchanan P."/>
            <person name="Buyck B."/>
            <person name="Bense V."/>
            <person name="Catcheside P."/>
            <person name="Chovatia M."/>
            <person name="Cooper J."/>
            <person name="Damon W."/>
            <person name="Desjardin D."/>
            <person name="Finy P."/>
            <person name="Geml J."/>
            <person name="Haridas S."/>
            <person name="Hughes K."/>
            <person name="Justo A."/>
            <person name="Karasinski D."/>
            <person name="Kautmanova I."/>
            <person name="Kiss B."/>
            <person name="Kocsube S."/>
            <person name="Kotiranta H."/>
            <person name="LaButti K.M."/>
            <person name="Lechner B.E."/>
            <person name="Liimatainen K."/>
            <person name="Lipzen A."/>
            <person name="Lukacs Z."/>
            <person name="Mihaltcheva S."/>
            <person name="Morgado L.N."/>
            <person name="Niskanen T."/>
            <person name="Noordeloos M.E."/>
            <person name="Ohm R.A."/>
            <person name="Ortiz-Santana B."/>
            <person name="Ovrebo C."/>
            <person name="Racz N."/>
            <person name="Riley R."/>
            <person name="Savchenko A."/>
            <person name="Shiryaev A."/>
            <person name="Soop K."/>
            <person name="Spirin V."/>
            <person name="Szebenyi C."/>
            <person name="Tomsovsky M."/>
            <person name="Tulloss R.E."/>
            <person name="Uehling J."/>
            <person name="Grigoriev I.V."/>
            <person name="Vagvolgyi C."/>
            <person name="Papp T."/>
            <person name="Martin F.M."/>
            <person name="Miettinen O."/>
            <person name="Hibbett D.S."/>
            <person name="Nagy L.G."/>
        </authorList>
    </citation>
    <scope>NUCLEOTIDE SEQUENCE [LARGE SCALE GENOMIC DNA]</scope>
    <source>
        <strain evidence="1 2">FP101781</strain>
    </source>
</reference>
<accession>A0A4Y7TDD6</accession>
<dbReference type="AlphaFoldDB" id="A0A4Y7TDD6"/>
<protein>
    <submittedName>
        <fullName evidence="1">Uncharacterized protein</fullName>
    </submittedName>
</protein>
<sequence length="83" mass="9178">MALKYPILSLGFVELRHSDHTASRVLLDGGYKLRILAPSLSETTPCTLFSSKPLETKFIVAKAAWRPEIYSSSRQSLAIPLST</sequence>
<dbReference type="EMBL" id="QPFP01000016">
    <property type="protein sequence ID" value="TEB32177.1"/>
    <property type="molecule type" value="Genomic_DNA"/>
</dbReference>
<dbReference type="Proteomes" id="UP000298030">
    <property type="component" value="Unassembled WGS sequence"/>
</dbReference>
<proteinExistence type="predicted"/>
<evidence type="ECO:0000313" key="2">
    <source>
        <dbReference type="Proteomes" id="UP000298030"/>
    </source>
</evidence>